<evidence type="ECO:0000256" key="4">
    <source>
        <dbReference type="ARBA" id="ARBA00022833"/>
    </source>
</evidence>
<dbReference type="KEGG" id="fma:FMG_P0141"/>
<dbReference type="eggNOG" id="COG0675">
    <property type="taxonomic scope" value="Bacteria"/>
</dbReference>
<reference evidence="10 11" key="1">
    <citation type="journal article" date="2008" name="DNA Res.">
        <title>Complete genome sequence of Finegoldia magna, an anaerobic opportunistic pathogen.</title>
        <authorList>
            <person name="Goto T."/>
            <person name="Yamashita A."/>
            <person name="Hirakawa H."/>
            <person name="Matsutani M."/>
            <person name="Todo K."/>
            <person name="Ohshima K."/>
            <person name="Toh H."/>
            <person name="Miyamoto K."/>
            <person name="Kuhara S."/>
            <person name="Hattori M."/>
            <person name="Shimizu T."/>
            <person name="Akimoto S."/>
        </authorList>
    </citation>
    <scope>NUCLEOTIDE SEQUENCE [LARGE SCALE GENOMIC DNA]</scope>
    <source>
        <strain evidence="11">ATCC 29328 / DSM 20472 / WAL 2508</strain>
        <plasmid evidence="10 11">pFMC</plasmid>
    </source>
</reference>
<sequence>MLITYKTEIKPNPEQVIKIKQTMGVCRFIYNFYIVENQKAYKNNMPFITAFNFSKWLNNVFIPNNLNYSWIRDVSSKSVKQSIVCAERAFKRFFKKESKFPRFKKKNKSNVKMYFVRNNKGDCLCERHRIKIPTLGWIKIKEKGYIPTSKDDYVVKSGAISYKAGRYYISCLVDIEEPPKQILKPFGLGIDLGLEKFAVISNGNVYKNINKSKKIIKLEKKLRHEQKCLSRKYEQLKNNKKGESTHKNILKQIAKVQKTHLKLSNIRTDYINKIINELVKTKPAYIVIENLNISGMIKNRYLSKSISNQRFYEFRQKLFNKCNFHGIELRIADRFYPSSKTCHSCGSIKKDLKLSDRIYKCPTCGEIIDRDLNASLNLRDTTSYKIA</sequence>
<evidence type="ECO:0000256" key="1">
    <source>
        <dbReference type="ARBA" id="ARBA00008761"/>
    </source>
</evidence>
<proteinExistence type="inferred from homology"/>
<dbReference type="Pfam" id="PF07282">
    <property type="entry name" value="Cas12f1-like_TNB"/>
    <property type="match status" value="1"/>
</dbReference>
<keyword evidence="4" id="KW-0862">Zinc</keyword>
<dbReference type="Pfam" id="PF01385">
    <property type="entry name" value="OrfB_IS605"/>
    <property type="match status" value="1"/>
</dbReference>
<accession>B0S4J9</accession>
<dbReference type="InterPro" id="IPR001959">
    <property type="entry name" value="Transposase"/>
</dbReference>
<dbReference type="NCBIfam" id="TIGR01766">
    <property type="entry name" value="IS200/IS605 family accessory protein TnpB-like domain"/>
    <property type="match status" value="1"/>
</dbReference>
<evidence type="ECO:0000259" key="7">
    <source>
        <dbReference type="Pfam" id="PF01385"/>
    </source>
</evidence>
<dbReference type="Proteomes" id="UP000001319">
    <property type="component" value="Plasmid pFMC"/>
</dbReference>
<keyword evidence="11" id="KW-1185">Reference proteome</keyword>
<evidence type="ECO:0000256" key="5">
    <source>
        <dbReference type="ARBA" id="ARBA00023125"/>
    </source>
</evidence>
<keyword evidence="3" id="KW-0479">Metal-binding</keyword>
<dbReference type="GO" id="GO:0003677">
    <property type="term" value="F:DNA binding"/>
    <property type="evidence" value="ECO:0007669"/>
    <property type="project" value="UniProtKB-KW"/>
</dbReference>
<evidence type="ECO:0000259" key="9">
    <source>
        <dbReference type="Pfam" id="PF12323"/>
    </source>
</evidence>
<dbReference type="GO" id="GO:0046872">
    <property type="term" value="F:metal ion binding"/>
    <property type="evidence" value="ECO:0007669"/>
    <property type="project" value="UniProtKB-KW"/>
</dbReference>
<feature type="domain" description="Probable transposase IS891/IS1136/IS1341" evidence="7">
    <location>
        <begin position="173"/>
        <end position="299"/>
    </location>
</feature>
<dbReference type="RefSeq" id="WP_012289953.1">
    <property type="nucleotide sequence ID" value="NC_010371.1"/>
</dbReference>
<keyword evidence="10" id="KW-0614">Plasmid</keyword>
<keyword evidence="2" id="KW-0815">Transposition</keyword>
<dbReference type="Pfam" id="PF12323">
    <property type="entry name" value="HTH_OrfB_IS605"/>
    <property type="match status" value="1"/>
</dbReference>
<dbReference type="GO" id="GO:0006310">
    <property type="term" value="P:DNA recombination"/>
    <property type="evidence" value="ECO:0007669"/>
    <property type="project" value="UniProtKB-KW"/>
</dbReference>
<feature type="domain" description="Transposase putative helix-turn-helix" evidence="9">
    <location>
        <begin position="1"/>
        <end position="44"/>
    </location>
</feature>
<keyword evidence="5" id="KW-0238">DNA-binding</keyword>
<gene>
    <name evidence="10" type="ordered locus">FMG_P0141</name>
</gene>
<evidence type="ECO:0000259" key="8">
    <source>
        <dbReference type="Pfam" id="PF07282"/>
    </source>
</evidence>
<dbReference type="InterPro" id="IPR021027">
    <property type="entry name" value="Transposase_put_HTH"/>
</dbReference>
<evidence type="ECO:0000256" key="2">
    <source>
        <dbReference type="ARBA" id="ARBA00022578"/>
    </source>
</evidence>
<evidence type="ECO:0000256" key="3">
    <source>
        <dbReference type="ARBA" id="ARBA00022723"/>
    </source>
</evidence>
<dbReference type="NCBIfam" id="NF040570">
    <property type="entry name" value="guided_TnpB"/>
    <property type="match status" value="1"/>
</dbReference>
<dbReference type="GO" id="GO:0032196">
    <property type="term" value="P:transposition"/>
    <property type="evidence" value="ECO:0007669"/>
    <property type="project" value="UniProtKB-KW"/>
</dbReference>
<dbReference type="HOGENOM" id="CLU_032903_0_2_9"/>
<geneLocation type="plasmid" evidence="10 11">
    <name>pFMC</name>
</geneLocation>
<dbReference type="EMBL" id="AP008972">
    <property type="protein sequence ID" value="BAG09190.1"/>
    <property type="molecule type" value="Genomic_DNA"/>
</dbReference>
<feature type="domain" description="Cas12f1-like TNB" evidence="8">
    <location>
        <begin position="311"/>
        <end position="378"/>
    </location>
</feature>
<dbReference type="InterPro" id="IPR010095">
    <property type="entry name" value="Cas12f1-like_TNB"/>
</dbReference>
<dbReference type="AlphaFoldDB" id="B0S4J9"/>
<comment type="similarity">
    <text evidence="1">In the C-terminal section; belongs to the transposase 35 family.</text>
</comment>
<name>B0S4J9_FINM2</name>
<protein>
    <submittedName>
        <fullName evidence="10">Transposase</fullName>
    </submittedName>
</protein>
<evidence type="ECO:0000256" key="6">
    <source>
        <dbReference type="ARBA" id="ARBA00023172"/>
    </source>
</evidence>
<evidence type="ECO:0000313" key="10">
    <source>
        <dbReference type="EMBL" id="BAG09190.1"/>
    </source>
</evidence>
<keyword evidence="6" id="KW-0233">DNA recombination</keyword>
<evidence type="ECO:0000313" key="11">
    <source>
        <dbReference type="Proteomes" id="UP000001319"/>
    </source>
</evidence>
<organism evidence="10 11">
    <name type="scientific">Finegoldia magna (strain ATCC 29328 / DSM 20472 / WAL 2508)</name>
    <name type="common">Peptostreptococcus magnus</name>
    <dbReference type="NCBI Taxonomy" id="334413"/>
    <lineage>
        <taxon>Bacteria</taxon>
        <taxon>Bacillati</taxon>
        <taxon>Bacillota</taxon>
        <taxon>Tissierellia</taxon>
        <taxon>Tissierellales</taxon>
        <taxon>Peptoniphilaceae</taxon>
        <taxon>Finegoldia</taxon>
    </lineage>
</organism>